<dbReference type="InterPro" id="IPR045263">
    <property type="entry name" value="GLUT"/>
</dbReference>
<dbReference type="InterPro" id="IPR036259">
    <property type="entry name" value="MFS_trans_sf"/>
</dbReference>
<dbReference type="PROSITE" id="PS50850">
    <property type="entry name" value="MFS"/>
    <property type="match status" value="1"/>
</dbReference>
<feature type="transmembrane region" description="Helical" evidence="5">
    <location>
        <begin position="264"/>
        <end position="288"/>
    </location>
</feature>
<proteinExistence type="predicted"/>
<dbReference type="GO" id="GO:0016020">
    <property type="term" value="C:membrane"/>
    <property type="evidence" value="ECO:0007669"/>
    <property type="project" value="UniProtKB-SubCell"/>
</dbReference>
<feature type="transmembrane region" description="Helical" evidence="5">
    <location>
        <begin position="169"/>
        <end position="191"/>
    </location>
</feature>
<evidence type="ECO:0000256" key="5">
    <source>
        <dbReference type="SAM" id="Phobius"/>
    </source>
</evidence>
<dbReference type="Proteomes" id="UP000053660">
    <property type="component" value="Unassembled WGS sequence"/>
</dbReference>
<dbReference type="AlphaFoldDB" id="A0A0B1T0J9"/>
<keyword evidence="4 5" id="KW-0472">Membrane</keyword>
<dbReference type="PANTHER" id="PTHR23503">
    <property type="entry name" value="SOLUTE CARRIER FAMILY 2"/>
    <property type="match status" value="1"/>
</dbReference>
<comment type="subcellular location">
    <subcellularLocation>
        <location evidence="1">Membrane</location>
        <topology evidence="1">Multi-pass membrane protein</topology>
    </subcellularLocation>
</comment>
<dbReference type="EMBL" id="KN554439">
    <property type="protein sequence ID" value="KHJ89287.1"/>
    <property type="molecule type" value="Genomic_DNA"/>
</dbReference>
<accession>A0A0B1T0J9</accession>
<evidence type="ECO:0000256" key="1">
    <source>
        <dbReference type="ARBA" id="ARBA00004141"/>
    </source>
</evidence>
<dbReference type="InterPro" id="IPR005828">
    <property type="entry name" value="MFS_sugar_transport-like"/>
</dbReference>
<evidence type="ECO:0000313" key="7">
    <source>
        <dbReference type="EMBL" id="KHJ89287.1"/>
    </source>
</evidence>
<evidence type="ECO:0000256" key="2">
    <source>
        <dbReference type="ARBA" id="ARBA00022692"/>
    </source>
</evidence>
<dbReference type="Gene3D" id="1.20.1250.20">
    <property type="entry name" value="MFS general substrate transporter like domains"/>
    <property type="match status" value="1"/>
</dbReference>
<keyword evidence="3 5" id="KW-1133">Transmembrane helix</keyword>
<dbReference type="PROSITE" id="PS00216">
    <property type="entry name" value="SUGAR_TRANSPORT_1"/>
    <property type="match status" value="1"/>
</dbReference>
<feature type="transmembrane region" description="Helical" evidence="5">
    <location>
        <begin position="203"/>
        <end position="226"/>
    </location>
</feature>
<dbReference type="Pfam" id="PF00083">
    <property type="entry name" value="Sugar_tr"/>
    <property type="match status" value="1"/>
</dbReference>
<sequence>MGLSVLSQLIFGTVEMWWMIYALEGILTLAVTIFMFCCPESPTFLVSKGKMEEAEQSVIYYHAITEAEAKPVLEGMKNAGGGSGEKPLGLFEILTDKTWLCGFLVGVGIMAGAILCGVAVVNAFAFEILMNVGLNALEASLGNLVICIMAVVGALISSRLIENVGRRPLLIYTFGGLALVNTLISGFMLGFEKSQITVIGWGVVVSCCIFNLLFAAGPGPLCLFVGGELVGANAKAATFTWMNIAMNGLRSLLLIVWFPLKNLLGAPICYFVLFFPVCALSLALCYFYQPETTGKTPEEAKEAMKHLPRLCGKAEAEPEAPEEQQKLA</sequence>
<feature type="domain" description="Major facilitator superfamily (MFS) profile" evidence="6">
    <location>
        <begin position="1"/>
        <end position="293"/>
    </location>
</feature>
<feature type="transmembrane region" description="Helical" evidence="5">
    <location>
        <begin position="137"/>
        <end position="157"/>
    </location>
</feature>
<evidence type="ECO:0000256" key="4">
    <source>
        <dbReference type="ARBA" id="ARBA00023136"/>
    </source>
</evidence>
<protein>
    <recommendedName>
        <fullName evidence="6">Major facilitator superfamily (MFS) profile domain-containing protein</fullName>
    </recommendedName>
</protein>
<feature type="transmembrane region" description="Helical" evidence="5">
    <location>
        <begin position="16"/>
        <end position="38"/>
    </location>
</feature>
<dbReference type="OrthoDB" id="8120565at2759"/>
<dbReference type="InterPro" id="IPR005829">
    <property type="entry name" value="Sugar_transporter_CS"/>
</dbReference>
<evidence type="ECO:0000313" key="8">
    <source>
        <dbReference type="Proteomes" id="UP000053660"/>
    </source>
</evidence>
<reference evidence="7 8" key="1">
    <citation type="submission" date="2014-03" db="EMBL/GenBank/DDBJ databases">
        <title>Draft genome of the hookworm Oesophagostomum dentatum.</title>
        <authorList>
            <person name="Mitreva M."/>
        </authorList>
    </citation>
    <scope>NUCLEOTIDE SEQUENCE [LARGE SCALE GENOMIC DNA]</scope>
    <source>
        <strain evidence="7 8">OD-Hann</strain>
    </source>
</reference>
<organism evidence="7 8">
    <name type="scientific">Oesophagostomum dentatum</name>
    <name type="common">Nodular worm</name>
    <dbReference type="NCBI Taxonomy" id="61180"/>
    <lineage>
        <taxon>Eukaryota</taxon>
        <taxon>Metazoa</taxon>
        <taxon>Ecdysozoa</taxon>
        <taxon>Nematoda</taxon>
        <taxon>Chromadorea</taxon>
        <taxon>Rhabditida</taxon>
        <taxon>Rhabditina</taxon>
        <taxon>Rhabditomorpha</taxon>
        <taxon>Strongyloidea</taxon>
        <taxon>Strongylidae</taxon>
        <taxon>Oesophagostomum</taxon>
    </lineage>
</organism>
<dbReference type="SUPFAM" id="SSF103473">
    <property type="entry name" value="MFS general substrate transporter"/>
    <property type="match status" value="1"/>
</dbReference>
<evidence type="ECO:0000259" key="6">
    <source>
        <dbReference type="PROSITE" id="PS50850"/>
    </source>
</evidence>
<evidence type="ECO:0000256" key="3">
    <source>
        <dbReference type="ARBA" id="ARBA00022989"/>
    </source>
</evidence>
<feature type="transmembrane region" description="Helical" evidence="5">
    <location>
        <begin position="99"/>
        <end position="125"/>
    </location>
</feature>
<name>A0A0B1T0J9_OESDE</name>
<dbReference type="GO" id="GO:0015149">
    <property type="term" value="F:hexose transmembrane transporter activity"/>
    <property type="evidence" value="ECO:0007669"/>
    <property type="project" value="TreeGrafter"/>
</dbReference>
<gene>
    <name evidence="7" type="ORF">OESDEN_10892</name>
</gene>
<keyword evidence="2 5" id="KW-0812">Transmembrane</keyword>
<dbReference type="PANTHER" id="PTHR23503:SF96">
    <property type="entry name" value="MAJOR FACILITATOR SUPERFAMILY (MFS) PROFILE DOMAIN-CONTAINING PROTEIN"/>
    <property type="match status" value="1"/>
</dbReference>
<keyword evidence="8" id="KW-1185">Reference proteome</keyword>
<dbReference type="InterPro" id="IPR020846">
    <property type="entry name" value="MFS_dom"/>
</dbReference>